<dbReference type="Pfam" id="PF13976">
    <property type="entry name" value="gag_pre-integrs"/>
    <property type="match status" value="1"/>
</dbReference>
<evidence type="ECO:0000313" key="3">
    <source>
        <dbReference type="Proteomes" id="UP001168877"/>
    </source>
</evidence>
<dbReference type="EMBL" id="JAUESC010000004">
    <property type="protein sequence ID" value="KAK0595628.1"/>
    <property type="molecule type" value="Genomic_DNA"/>
</dbReference>
<dbReference type="AlphaFoldDB" id="A0AA39SRG5"/>
<reference evidence="2" key="1">
    <citation type="journal article" date="2022" name="Plant J.">
        <title>Strategies of tolerance reflected in two North American maple genomes.</title>
        <authorList>
            <person name="McEvoy S.L."/>
            <person name="Sezen U.U."/>
            <person name="Trouern-Trend A."/>
            <person name="McMahon S.M."/>
            <person name="Schaberg P.G."/>
            <person name="Yang J."/>
            <person name="Wegrzyn J.L."/>
            <person name="Swenson N.G."/>
        </authorList>
    </citation>
    <scope>NUCLEOTIDE SEQUENCE</scope>
    <source>
        <strain evidence="2">NS2018</strain>
    </source>
</reference>
<gene>
    <name evidence="2" type="ORF">LWI29_008485</name>
</gene>
<reference evidence="2" key="2">
    <citation type="submission" date="2023-06" db="EMBL/GenBank/DDBJ databases">
        <authorList>
            <person name="Swenson N.G."/>
            <person name="Wegrzyn J.L."/>
            <person name="Mcevoy S.L."/>
        </authorList>
    </citation>
    <scope>NUCLEOTIDE SEQUENCE</scope>
    <source>
        <strain evidence="2">NS2018</strain>
        <tissue evidence="2">Leaf</tissue>
    </source>
</reference>
<dbReference type="SUPFAM" id="SSF53098">
    <property type="entry name" value="Ribonuclease H-like"/>
    <property type="match status" value="1"/>
</dbReference>
<dbReference type="Gene3D" id="3.30.420.10">
    <property type="entry name" value="Ribonuclease H-like superfamily/Ribonuclease H"/>
    <property type="match status" value="1"/>
</dbReference>
<protein>
    <recommendedName>
        <fullName evidence="1">Integrase catalytic domain-containing protein</fullName>
    </recommendedName>
</protein>
<dbReference type="GO" id="GO:0003676">
    <property type="term" value="F:nucleic acid binding"/>
    <property type="evidence" value="ECO:0007669"/>
    <property type="project" value="InterPro"/>
</dbReference>
<name>A0AA39SRG5_ACESA</name>
<dbReference type="InterPro" id="IPR012337">
    <property type="entry name" value="RNaseH-like_sf"/>
</dbReference>
<dbReference type="InterPro" id="IPR036397">
    <property type="entry name" value="RNaseH_sf"/>
</dbReference>
<organism evidence="2 3">
    <name type="scientific">Acer saccharum</name>
    <name type="common">Sugar maple</name>
    <dbReference type="NCBI Taxonomy" id="4024"/>
    <lineage>
        <taxon>Eukaryota</taxon>
        <taxon>Viridiplantae</taxon>
        <taxon>Streptophyta</taxon>
        <taxon>Embryophyta</taxon>
        <taxon>Tracheophyta</taxon>
        <taxon>Spermatophyta</taxon>
        <taxon>Magnoliopsida</taxon>
        <taxon>eudicotyledons</taxon>
        <taxon>Gunneridae</taxon>
        <taxon>Pentapetalae</taxon>
        <taxon>rosids</taxon>
        <taxon>malvids</taxon>
        <taxon>Sapindales</taxon>
        <taxon>Sapindaceae</taxon>
        <taxon>Hippocastanoideae</taxon>
        <taxon>Acereae</taxon>
        <taxon>Acer</taxon>
    </lineage>
</organism>
<dbReference type="GO" id="GO:0015074">
    <property type="term" value="P:DNA integration"/>
    <property type="evidence" value="ECO:0007669"/>
    <property type="project" value="InterPro"/>
</dbReference>
<dbReference type="PANTHER" id="PTHR42648:SF18">
    <property type="entry name" value="RETROTRANSPOSON, UNCLASSIFIED-LIKE PROTEIN"/>
    <property type="match status" value="1"/>
</dbReference>
<sequence>MSSNDNTSVWHARLGHLHMNKLKVMVQKSLVKDLPNLKFFDNRGVCEGCQYGKAHRLPFDRSFSKSKAPLERIHSDVYGRIIIASYSSFHYMLVLVDDFTRFVWVYFVKNKSDVLEKFKEFKETMENLFEKRIRVLRTDNGGEYVFDDFMSFYRSQGIRR</sequence>
<evidence type="ECO:0000313" key="2">
    <source>
        <dbReference type="EMBL" id="KAK0595628.1"/>
    </source>
</evidence>
<dbReference type="InterPro" id="IPR039537">
    <property type="entry name" value="Retrotran_Ty1/copia-like"/>
</dbReference>
<evidence type="ECO:0000259" key="1">
    <source>
        <dbReference type="PROSITE" id="PS50994"/>
    </source>
</evidence>
<comment type="caution">
    <text evidence="2">The sequence shown here is derived from an EMBL/GenBank/DDBJ whole genome shotgun (WGS) entry which is preliminary data.</text>
</comment>
<dbReference type="PANTHER" id="PTHR42648">
    <property type="entry name" value="TRANSPOSASE, PUTATIVE-RELATED"/>
    <property type="match status" value="1"/>
</dbReference>
<dbReference type="PROSITE" id="PS50994">
    <property type="entry name" value="INTEGRASE"/>
    <property type="match status" value="1"/>
</dbReference>
<proteinExistence type="predicted"/>
<dbReference type="InterPro" id="IPR025724">
    <property type="entry name" value="GAG-pre-integrase_dom"/>
</dbReference>
<accession>A0AA39SRG5</accession>
<dbReference type="Pfam" id="PF00665">
    <property type="entry name" value="rve"/>
    <property type="match status" value="1"/>
</dbReference>
<keyword evidence="3" id="KW-1185">Reference proteome</keyword>
<dbReference type="InterPro" id="IPR001584">
    <property type="entry name" value="Integrase_cat-core"/>
</dbReference>
<feature type="domain" description="Integrase catalytic" evidence="1">
    <location>
        <begin position="65"/>
        <end position="160"/>
    </location>
</feature>
<dbReference type="Proteomes" id="UP001168877">
    <property type="component" value="Unassembled WGS sequence"/>
</dbReference>